<name>A0ABX1CT50_9SPHN</name>
<proteinExistence type="predicted"/>
<protein>
    <submittedName>
        <fullName evidence="1">Tryptophan 7-halogenase</fullName>
    </submittedName>
</protein>
<comment type="caution">
    <text evidence="1">The sequence shown here is derived from an EMBL/GenBank/DDBJ whole genome shotgun (WGS) entry which is preliminary data.</text>
</comment>
<dbReference type="Gene3D" id="3.50.50.60">
    <property type="entry name" value="FAD/NAD(P)-binding domain"/>
    <property type="match status" value="1"/>
</dbReference>
<organism evidence="1 2">
    <name type="scientific">Sphingomonas corticis</name>
    <dbReference type="NCBI Taxonomy" id="2722791"/>
    <lineage>
        <taxon>Bacteria</taxon>
        <taxon>Pseudomonadati</taxon>
        <taxon>Pseudomonadota</taxon>
        <taxon>Alphaproteobacteria</taxon>
        <taxon>Sphingomonadales</taxon>
        <taxon>Sphingomonadaceae</taxon>
        <taxon>Sphingomonas</taxon>
    </lineage>
</organism>
<dbReference type="EMBL" id="JAAVJH010000007">
    <property type="protein sequence ID" value="NJR79480.1"/>
    <property type="molecule type" value="Genomic_DNA"/>
</dbReference>
<dbReference type="InterPro" id="IPR036188">
    <property type="entry name" value="FAD/NAD-bd_sf"/>
</dbReference>
<keyword evidence="2" id="KW-1185">Reference proteome</keyword>
<dbReference type="InterPro" id="IPR006905">
    <property type="entry name" value="Flavin_halogenase"/>
</dbReference>
<sequence length="440" mass="45095">MRIAVAGDGIAAHLAALMLARVASVVSVPVGAGGHGLGPVGETVLGTPAWMEGEVAAAIGDLPGAVPALGIAFAGWSAEPWFLPYGDVGAPLDDVPFAQLAARVRAEGTPVRASDFSLAAMAAQAGRFAPRSADPRSPLSTLRPGAIYPAAALAGRLADMAARAGVERAAPLAAPMGSDDRLTLTNGTQLSADLFVDASGGAAGIAAAGWVSWRDWLPCCRVASRRIADAGGPAAYPLHAATPSGWQATVALGGTRVETRYTAAGEGEPYENGRRTKTWTGRRVAIGAAAGVIEPSLGHALQHAHDAVLRLIALLPAAGSDGGAEATEYHRLTAQQYDRARDAAVALWLTAGRPAAAPSTELARKLALHRRRGYLPLEDGECLSRDEWAVLLDGQGVRQERPDPLAAALPPPAVAAHLARLRERLVATVAAMPPLAGGGR</sequence>
<accession>A0ABX1CT50</accession>
<reference evidence="1 2" key="1">
    <citation type="submission" date="2020-03" db="EMBL/GenBank/DDBJ databases">
        <authorList>
            <person name="Wang L."/>
            <person name="He N."/>
            <person name="Li Y."/>
            <person name="Fang Y."/>
            <person name="Zhang F."/>
        </authorList>
    </citation>
    <scope>NUCLEOTIDE SEQUENCE [LARGE SCALE GENOMIC DNA]</scope>
    <source>
        <strain evidence="1 2">36D10-4-7</strain>
    </source>
</reference>
<gene>
    <name evidence="1" type="ORF">HBH26_12895</name>
</gene>
<dbReference type="RefSeq" id="WP_168135035.1">
    <property type="nucleotide sequence ID" value="NZ_JAAVJH010000007.1"/>
</dbReference>
<evidence type="ECO:0000313" key="2">
    <source>
        <dbReference type="Proteomes" id="UP000732399"/>
    </source>
</evidence>
<dbReference type="Pfam" id="PF04820">
    <property type="entry name" value="Trp_halogenase"/>
    <property type="match status" value="2"/>
</dbReference>
<dbReference type="Proteomes" id="UP000732399">
    <property type="component" value="Unassembled WGS sequence"/>
</dbReference>
<evidence type="ECO:0000313" key="1">
    <source>
        <dbReference type="EMBL" id="NJR79480.1"/>
    </source>
</evidence>